<dbReference type="EMBL" id="LNIX01000045">
    <property type="protein sequence ID" value="OXA38514.1"/>
    <property type="molecule type" value="Genomic_DNA"/>
</dbReference>
<sequence length="189" mass="21714">MPRLRSESGMPSFREVREIFVLGFCNLVVGPIIFIAEFFALPETDVENSNNVTDEELALEYDALLWAYISMIFCSFVSGLCAMWAVTVVRNDCYWEIKLGKVATFLAKALFFQNLAFIFYNLDPLEWRTKGGLLETWGQIDLLPGTCLYCVALQYYFARQIALFVMEAEKLVKTRQDIVKKAQRNRASN</sequence>
<evidence type="ECO:0000313" key="3">
    <source>
        <dbReference type="Proteomes" id="UP000198287"/>
    </source>
</evidence>
<feature type="transmembrane region" description="Helical" evidence="1">
    <location>
        <begin position="20"/>
        <end position="41"/>
    </location>
</feature>
<reference evidence="2 3" key="1">
    <citation type="submission" date="2015-12" db="EMBL/GenBank/DDBJ databases">
        <title>The genome of Folsomia candida.</title>
        <authorList>
            <person name="Faddeeva A."/>
            <person name="Derks M.F."/>
            <person name="Anvar Y."/>
            <person name="Smit S."/>
            <person name="Van Straalen N."/>
            <person name="Roelofs D."/>
        </authorList>
    </citation>
    <scope>NUCLEOTIDE SEQUENCE [LARGE SCALE GENOMIC DNA]</scope>
    <source>
        <strain evidence="2 3">VU population</strain>
        <tissue evidence="2">Whole body</tissue>
    </source>
</reference>
<evidence type="ECO:0008006" key="4">
    <source>
        <dbReference type="Google" id="ProtNLM"/>
    </source>
</evidence>
<keyword evidence="1" id="KW-1133">Transmembrane helix</keyword>
<keyword evidence="1" id="KW-0472">Membrane</keyword>
<feature type="transmembrane region" description="Helical" evidence="1">
    <location>
        <begin position="102"/>
        <end position="122"/>
    </location>
</feature>
<comment type="caution">
    <text evidence="2">The sequence shown here is derived from an EMBL/GenBank/DDBJ whole genome shotgun (WGS) entry which is preliminary data.</text>
</comment>
<organism evidence="2 3">
    <name type="scientific">Folsomia candida</name>
    <name type="common">Springtail</name>
    <dbReference type="NCBI Taxonomy" id="158441"/>
    <lineage>
        <taxon>Eukaryota</taxon>
        <taxon>Metazoa</taxon>
        <taxon>Ecdysozoa</taxon>
        <taxon>Arthropoda</taxon>
        <taxon>Hexapoda</taxon>
        <taxon>Collembola</taxon>
        <taxon>Entomobryomorpha</taxon>
        <taxon>Isotomoidea</taxon>
        <taxon>Isotomidae</taxon>
        <taxon>Proisotominae</taxon>
        <taxon>Folsomia</taxon>
    </lineage>
</organism>
<protein>
    <recommendedName>
        <fullName evidence="4">Transmembrane protein</fullName>
    </recommendedName>
</protein>
<accession>A0A226D0Y6</accession>
<feature type="transmembrane region" description="Helical" evidence="1">
    <location>
        <begin position="65"/>
        <end position="90"/>
    </location>
</feature>
<evidence type="ECO:0000313" key="2">
    <source>
        <dbReference type="EMBL" id="OXA38514.1"/>
    </source>
</evidence>
<gene>
    <name evidence="2" type="ORF">Fcan01_26745</name>
</gene>
<evidence type="ECO:0000256" key="1">
    <source>
        <dbReference type="SAM" id="Phobius"/>
    </source>
</evidence>
<proteinExistence type="predicted"/>
<dbReference type="Proteomes" id="UP000198287">
    <property type="component" value="Unassembled WGS sequence"/>
</dbReference>
<keyword evidence="3" id="KW-1185">Reference proteome</keyword>
<keyword evidence="1" id="KW-0812">Transmembrane</keyword>
<name>A0A226D0Y6_FOLCA</name>
<dbReference type="AlphaFoldDB" id="A0A226D0Y6"/>
<feature type="transmembrane region" description="Helical" evidence="1">
    <location>
        <begin position="142"/>
        <end position="166"/>
    </location>
</feature>